<feature type="region of interest" description="Disordered" evidence="1">
    <location>
        <begin position="56"/>
        <end position="99"/>
    </location>
</feature>
<reference evidence="2" key="1">
    <citation type="submission" date="2018-11" db="EMBL/GenBank/DDBJ databases">
        <authorList>
            <person name="Alioto T."/>
            <person name="Alioto T."/>
        </authorList>
    </citation>
    <scope>NUCLEOTIDE SEQUENCE</scope>
</reference>
<evidence type="ECO:0000313" key="2">
    <source>
        <dbReference type="EMBL" id="VDI73793.1"/>
    </source>
</evidence>
<protein>
    <submittedName>
        <fullName evidence="2">Uncharacterized protein</fullName>
    </submittedName>
</protein>
<name>A0A8B6H4A3_MYTGA</name>
<organism evidence="2 3">
    <name type="scientific">Mytilus galloprovincialis</name>
    <name type="common">Mediterranean mussel</name>
    <dbReference type="NCBI Taxonomy" id="29158"/>
    <lineage>
        <taxon>Eukaryota</taxon>
        <taxon>Metazoa</taxon>
        <taxon>Spiralia</taxon>
        <taxon>Lophotrochozoa</taxon>
        <taxon>Mollusca</taxon>
        <taxon>Bivalvia</taxon>
        <taxon>Autobranchia</taxon>
        <taxon>Pteriomorphia</taxon>
        <taxon>Mytilida</taxon>
        <taxon>Mytiloidea</taxon>
        <taxon>Mytilidae</taxon>
        <taxon>Mytilinae</taxon>
        <taxon>Mytilus</taxon>
    </lineage>
</organism>
<sequence>MTATIVEAIERKVRDWLGVPPSFTALSLYSRSTHLQLPLTSTLEDNKTRLRNDTFPTVVKGNTKNDEQHGAVRNENSRRRTKRGKISRAKPSRRVDEVEHARNEDHMPWAKLWRMQPFRISFILISVYNTLPFPSLVGTDRIPKLQVMW</sequence>
<dbReference type="EMBL" id="UYJE01009472">
    <property type="protein sequence ID" value="VDI73793.1"/>
    <property type="molecule type" value="Genomic_DNA"/>
</dbReference>
<evidence type="ECO:0000313" key="3">
    <source>
        <dbReference type="Proteomes" id="UP000596742"/>
    </source>
</evidence>
<keyword evidence="3" id="KW-1185">Reference proteome</keyword>
<accession>A0A8B6H4A3</accession>
<proteinExistence type="predicted"/>
<gene>
    <name evidence="2" type="ORF">MGAL_10B088584</name>
</gene>
<comment type="caution">
    <text evidence="2">The sequence shown here is derived from an EMBL/GenBank/DDBJ whole genome shotgun (WGS) entry which is preliminary data.</text>
</comment>
<evidence type="ECO:0000256" key="1">
    <source>
        <dbReference type="SAM" id="MobiDB-lite"/>
    </source>
</evidence>
<feature type="compositionally biased region" description="Basic and acidic residues" evidence="1">
    <location>
        <begin position="63"/>
        <end position="78"/>
    </location>
</feature>
<feature type="compositionally biased region" description="Basic residues" evidence="1">
    <location>
        <begin position="79"/>
        <end position="92"/>
    </location>
</feature>
<dbReference type="AlphaFoldDB" id="A0A8B6H4A3"/>
<dbReference type="Proteomes" id="UP000596742">
    <property type="component" value="Unassembled WGS sequence"/>
</dbReference>